<evidence type="ECO:0000313" key="2">
    <source>
        <dbReference type="EMBL" id="KKS64480.1"/>
    </source>
</evidence>
<sequence>MTATSHALVGGVIAATIPDPSIGLPLAAISHPLLDLIPHWDVGFNWRKTPKLKLFRDCVIDLTLGVTLAYILFGQEAPLLYFLGAIFVSEVWDLLEAPYWFLKWDFPPFSWIYEFGHRIQNKAKPPFGIITQIVVVTGIILVLKLI</sequence>
<keyword evidence="1" id="KW-0472">Membrane</keyword>
<evidence type="ECO:0000313" key="3">
    <source>
        <dbReference type="Proteomes" id="UP000034135"/>
    </source>
</evidence>
<evidence type="ECO:0000256" key="1">
    <source>
        <dbReference type="SAM" id="Phobius"/>
    </source>
</evidence>
<gene>
    <name evidence="2" type="ORF">UV33_C0025G0002</name>
</gene>
<proteinExistence type="predicted"/>
<dbReference type="AlphaFoldDB" id="A0A0G1ATP2"/>
<accession>A0A0G1ATP2</accession>
<keyword evidence="1" id="KW-0812">Transmembrane</keyword>
<reference evidence="2 3" key="1">
    <citation type="journal article" date="2015" name="Nature">
        <title>rRNA introns, odd ribosomes, and small enigmatic genomes across a large radiation of phyla.</title>
        <authorList>
            <person name="Brown C.T."/>
            <person name="Hug L.A."/>
            <person name="Thomas B.C."/>
            <person name="Sharon I."/>
            <person name="Castelle C.J."/>
            <person name="Singh A."/>
            <person name="Wilkins M.J."/>
            <person name="Williams K.H."/>
            <person name="Banfield J.F."/>
        </authorList>
    </citation>
    <scope>NUCLEOTIDE SEQUENCE [LARGE SCALE GENOMIC DNA]</scope>
</reference>
<feature type="transmembrane region" description="Helical" evidence="1">
    <location>
        <begin position="79"/>
        <end position="102"/>
    </location>
</feature>
<keyword evidence="1" id="KW-1133">Transmembrane helix</keyword>
<feature type="transmembrane region" description="Helical" evidence="1">
    <location>
        <begin position="54"/>
        <end position="73"/>
    </location>
</feature>
<dbReference type="EMBL" id="LCEB01000025">
    <property type="protein sequence ID" value="KKS64480.1"/>
    <property type="molecule type" value="Genomic_DNA"/>
</dbReference>
<name>A0A0G1ATP2_9BACT</name>
<comment type="caution">
    <text evidence="2">The sequence shown here is derived from an EMBL/GenBank/DDBJ whole genome shotgun (WGS) entry which is preliminary data.</text>
</comment>
<protein>
    <submittedName>
        <fullName evidence="2">Uncharacterized protein</fullName>
    </submittedName>
</protein>
<dbReference type="Proteomes" id="UP000034135">
    <property type="component" value="Unassembled WGS sequence"/>
</dbReference>
<organism evidence="2 3">
    <name type="scientific">Candidatus Daviesbacteria bacterium GW2011_GWA1_42_6</name>
    <dbReference type="NCBI Taxonomy" id="1618420"/>
    <lineage>
        <taxon>Bacteria</taxon>
        <taxon>Candidatus Daviesiibacteriota</taxon>
    </lineage>
</organism>
<feature type="transmembrane region" description="Helical" evidence="1">
    <location>
        <begin position="123"/>
        <end position="143"/>
    </location>
</feature>